<dbReference type="Proteomes" id="UP000831786">
    <property type="component" value="Chromosome"/>
</dbReference>
<organism evidence="2 3">
    <name type="scientific">Leucobacter allii</name>
    <dbReference type="NCBI Taxonomy" id="2932247"/>
    <lineage>
        <taxon>Bacteria</taxon>
        <taxon>Bacillati</taxon>
        <taxon>Actinomycetota</taxon>
        <taxon>Actinomycetes</taxon>
        <taxon>Micrococcales</taxon>
        <taxon>Microbacteriaceae</taxon>
        <taxon>Leucobacter</taxon>
    </lineage>
</organism>
<reference evidence="2 3" key="1">
    <citation type="submission" date="2022-04" db="EMBL/GenBank/DDBJ databases">
        <title>Leucobacter sp. isolated from rhizosphere of garlic.</title>
        <authorList>
            <person name="Won M."/>
            <person name="Lee C.-M."/>
            <person name="Woen H.-Y."/>
            <person name="Kwon S.-W."/>
        </authorList>
    </citation>
    <scope>NUCLEOTIDE SEQUENCE [LARGE SCALE GENOMIC DNA]</scope>
    <source>
        <strain evidence="2 3">H21R-40</strain>
    </source>
</reference>
<dbReference type="EMBL" id="CP095045">
    <property type="protein sequence ID" value="UOQ58576.1"/>
    <property type="molecule type" value="Genomic_DNA"/>
</dbReference>
<dbReference type="InterPro" id="IPR055776">
    <property type="entry name" value="DUF7352"/>
</dbReference>
<keyword evidence="3" id="KW-1185">Reference proteome</keyword>
<protein>
    <recommendedName>
        <fullName evidence="1">DUF7352 domain-containing protein</fullName>
    </recommendedName>
</protein>
<accession>A0ABY4FQM2</accession>
<gene>
    <name evidence="2" type="ORF">MUN78_07060</name>
</gene>
<dbReference type="RefSeq" id="WP_244729625.1">
    <property type="nucleotide sequence ID" value="NZ_CP095045.1"/>
</dbReference>
<proteinExistence type="predicted"/>
<feature type="domain" description="DUF7352" evidence="1">
    <location>
        <begin position="2"/>
        <end position="96"/>
    </location>
</feature>
<sequence length="98" mass="10713">MMSKIIHRYRVMVGVVDHQVHPAGRVVHVSADRGGKDDVVEVWVEHEADAGKVLPSPGGIFLNVYGTGIPIPDNAGDHVGSCCSGPFVWHVYARREDR</sequence>
<evidence type="ECO:0000313" key="2">
    <source>
        <dbReference type="EMBL" id="UOQ58576.1"/>
    </source>
</evidence>
<dbReference type="Pfam" id="PF24043">
    <property type="entry name" value="DUF7352"/>
    <property type="match status" value="1"/>
</dbReference>
<evidence type="ECO:0000259" key="1">
    <source>
        <dbReference type="Pfam" id="PF24043"/>
    </source>
</evidence>
<evidence type="ECO:0000313" key="3">
    <source>
        <dbReference type="Proteomes" id="UP000831786"/>
    </source>
</evidence>
<name>A0ABY4FQM2_9MICO</name>